<dbReference type="PROSITE" id="PS00374">
    <property type="entry name" value="MGMT"/>
    <property type="match status" value="1"/>
</dbReference>
<dbReference type="FunFam" id="1.10.10.10:FF:000214">
    <property type="entry name" value="Methylated-DNA--protein-cysteine methyltransferase"/>
    <property type="match status" value="1"/>
</dbReference>
<dbReference type="GO" id="GO:0032259">
    <property type="term" value="P:methylation"/>
    <property type="evidence" value="ECO:0007669"/>
    <property type="project" value="UniProtKB-KW"/>
</dbReference>
<dbReference type="EC" id="2.1.1.63" evidence="3"/>
<dbReference type="Pfam" id="PF02870">
    <property type="entry name" value="Methyltransf_1N"/>
    <property type="match status" value="1"/>
</dbReference>
<feature type="domain" description="Methylated-DNA-[protein]-cysteine S-methyltransferase DNA binding" evidence="9">
    <location>
        <begin position="104"/>
        <end position="183"/>
    </location>
</feature>
<keyword evidence="5" id="KW-0808">Transferase</keyword>
<dbReference type="Proteomes" id="UP000654123">
    <property type="component" value="Unassembled WGS sequence"/>
</dbReference>
<dbReference type="InterPro" id="IPR036388">
    <property type="entry name" value="WH-like_DNA-bd_sf"/>
</dbReference>
<dbReference type="SUPFAM" id="SSF53155">
    <property type="entry name" value="Methylated DNA-protein cysteine methyltransferase domain"/>
    <property type="match status" value="1"/>
</dbReference>
<dbReference type="InterPro" id="IPR001497">
    <property type="entry name" value="MethylDNA_cys_MeTrfase_AS"/>
</dbReference>
<evidence type="ECO:0000256" key="5">
    <source>
        <dbReference type="ARBA" id="ARBA00022679"/>
    </source>
</evidence>
<evidence type="ECO:0000313" key="11">
    <source>
        <dbReference type="EMBL" id="GGQ04368.1"/>
    </source>
</evidence>
<dbReference type="InterPro" id="IPR036631">
    <property type="entry name" value="MGMT_N_sf"/>
</dbReference>
<comment type="catalytic activity">
    <reaction evidence="8">
        <text>a 6-O-methyl-2'-deoxyguanosine in DNA + L-cysteinyl-[protein] = S-methyl-L-cysteinyl-[protein] + a 2'-deoxyguanosine in DNA</text>
        <dbReference type="Rhea" id="RHEA:24000"/>
        <dbReference type="Rhea" id="RHEA-COMP:10131"/>
        <dbReference type="Rhea" id="RHEA-COMP:10132"/>
        <dbReference type="Rhea" id="RHEA-COMP:11367"/>
        <dbReference type="Rhea" id="RHEA-COMP:11368"/>
        <dbReference type="ChEBI" id="CHEBI:29950"/>
        <dbReference type="ChEBI" id="CHEBI:82612"/>
        <dbReference type="ChEBI" id="CHEBI:85445"/>
        <dbReference type="ChEBI" id="CHEBI:85448"/>
        <dbReference type="EC" id="2.1.1.63"/>
    </reaction>
</comment>
<dbReference type="InterPro" id="IPR014048">
    <property type="entry name" value="MethylDNA_cys_MeTrfase_DNA-bd"/>
</dbReference>
<evidence type="ECO:0000256" key="4">
    <source>
        <dbReference type="ARBA" id="ARBA00022603"/>
    </source>
</evidence>
<dbReference type="CDD" id="cd06445">
    <property type="entry name" value="ATase"/>
    <property type="match status" value="1"/>
</dbReference>
<comment type="similarity">
    <text evidence="2">Belongs to the MGMT family.</text>
</comment>
<dbReference type="GO" id="GO:0006281">
    <property type="term" value="P:DNA repair"/>
    <property type="evidence" value="ECO:0007669"/>
    <property type="project" value="UniProtKB-KW"/>
</dbReference>
<protein>
    <recommendedName>
        <fullName evidence="3">methylated-DNA--[protein]-cysteine S-methyltransferase</fullName>
        <ecNumber evidence="3">2.1.1.63</ecNumber>
    </recommendedName>
</protein>
<dbReference type="Gene3D" id="1.10.10.10">
    <property type="entry name" value="Winged helix-like DNA-binding domain superfamily/Winged helix DNA-binding domain"/>
    <property type="match status" value="1"/>
</dbReference>
<dbReference type="Pfam" id="PF01035">
    <property type="entry name" value="DNA_binding_1"/>
    <property type="match status" value="1"/>
</dbReference>
<evidence type="ECO:0000256" key="7">
    <source>
        <dbReference type="ARBA" id="ARBA00023204"/>
    </source>
</evidence>
<keyword evidence="7" id="KW-0234">DNA repair</keyword>
<dbReference type="Gene3D" id="3.30.160.70">
    <property type="entry name" value="Methylated DNA-protein cysteine methyltransferase domain"/>
    <property type="match status" value="1"/>
</dbReference>
<evidence type="ECO:0000256" key="3">
    <source>
        <dbReference type="ARBA" id="ARBA00011918"/>
    </source>
</evidence>
<dbReference type="GO" id="GO:0003908">
    <property type="term" value="F:methylated-DNA-[protein]-cysteine S-methyltransferase activity"/>
    <property type="evidence" value="ECO:0007669"/>
    <property type="project" value="UniProtKB-EC"/>
</dbReference>
<dbReference type="NCBIfam" id="TIGR00589">
    <property type="entry name" value="ogt"/>
    <property type="match status" value="1"/>
</dbReference>
<comment type="caution">
    <text evidence="11">The sequence shown here is derived from an EMBL/GenBank/DDBJ whole genome shotgun (WGS) entry which is preliminary data.</text>
</comment>
<evidence type="ECO:0000259" key="10">
    <source>
        <dbReference type="Pfam" id="PF02870"/>
    </source>
</evidence>
<evidence type="ECO:0000256" key="2">
    <source>
        <dbReference type="ARBA" id="ARBA00008711"/>
    </source>
</evidence>
<accession>A0A918EJD2</accession>
<sequence>MRTSTRITGGRPVAVTAAVAVHTTPLGPLVLAATDEALVLCCFGPPEAAAERARRAGTHTVDEEEATAAQRRVLDEARAQLDTYLSGGRRDFTVPMDLRLATPFSRRTVSALGEFVPYGRTATYARLAEALDRPRAARAVGTALGANPLCVVLPCHRIVGSTGGLNGYAGGLEAKRFLLDLEAAALPAGLPSR</sequence>
<evidence type="ECO:0000256" key="8">
    <source>
        <dbReference type="ARBA" id="ARBA00049348"/>
    </source>
</evidence>
<dbReference type="SUPFAM" id="SSF46767">
    <property type="entry name" value="Methylated DNA-protein cysteine methyltransferase, C-terminal domain"/>
    <property type="match status" value="1"/>
</dbReference>
<reference evidence="11" key="2">
    <citation type="submission" date="2020-09" db="EMBL/GenBank/DDBJ databases">
        <authorList>
            <person name="Sun Q."/>
            <person name="Ohkuma M."/>
        </authorList>
    </citation>
    <scope>NUCLEOTIDE SEQUENCE</scope>
    <source>
        <strain evidence="11">JCM 4335</strain>
    </source>
</reference>
<comment type="catalytic activity">
    <reaction evidence="1">
        <text>a 4-O-methyl-thymidine in DNA + L-cysteinyl-[protein] = a thymidine in DNA + S-methyl-L-cysteinyl-[protein]</text>
        <dbReference type="Rhea" id="RHEA:53428"/>
        <dbReference type="Rhea" id="RHEA-COMP:10131"/>
        <dbReference type="Rhea" id="RHEA-COMP:10132"/>
        <dbReference type="Rhea" id="RHEA-COMP:13555"/>
        <dbReference type="Rhea" id="RHEA-COMP:13556"/>
        <dbReference type="ChEBI" id="CHEBI:29950"/>
        <dbReference type="ChEBI" id="CHEBI:82612"/>
        <dbReference type="ChEBI" id="CHEBI:137386"/>
        <dbReference type="ChEBI" id="CHEBI:137387"/>
        <dbReference type="EC" id="2.1.1.63"/>
    </reaction>
</comment>
<dbReference type="EMBL" id="BMSV01000004">
    <property type="protein sequence ID" value="GGQ04368.1"/>
    <property type="molecule type" value="Genomic_DNA"/>
</dbReference>
<dbReference type="PANTHER" id="PTHR10815:SF13">
    <property type="entry name" value="METHYLATED-DNA--PROTEIN-CYSTEINE METHYLTRANSFERASE"/>
    <property type="match status" value="1"/>
</dbReference>
<keyword evidence="6" id="KW-0227">DNA damage</keyword>
<evidence type="ECO:0000313" key="12">
    <source>
        <dbReference type="Proteomes" id="UP000654123"/>
    </source>
</evidence>
<reference evidence="11" key="1">
    <citation type="journal article" date="2014" name="Int. J. Syst. Evol. Microbiol.">
        <title>Complete genome sequence of Corynebacterium casei LMG S-19264T (=DSM 44701T), isolated from a smear-ripened cheese.</title>
        <authorList>
            <consortium name="US DOE Joint Genome Institute (JGI-PGF)"/>
            <person name="Walter F."/>
            <person name="Albersmeier A."/>
            <person name="Kalinowski J."/>
            <person name="Ruckert C."/>
        </authorList>
    </citation>
    <scope>NUCLEOTIDE SEQUENCE</scope>
    <source>
        <strain evidence="11">JCM 4335</strain>
    </source>
</reference>
<keyword evidence="4 11" id="KW-0489">Methyltransferase</keyword>
<gene>
    <name evidence="11" type="ORF">GCM10010249_23480</name>
</gene>
<feature type="domain" description="Methylguanine DNA methyltransferase ribonuclease-like" evidence="10">
    <location>
        <begin position="23"/>
        <end position="98"/>
    </location>
</feature>
<evidence type="ECO:0000256" key="6">
    <source>
        <dbReference type="ARBA" id="ARBA00022763"/>
    </source>
</evidence>
<dbReference type="PANTHER" id="PTHR10815">
    <property type="entry name" value="METHYLATED-DNA--PROTEIN-CYSTEINE METHYLTRANSFERASE"/>
    <property type="match status" value="1"/>
</dbReference>
<name>A0A918EJD2_9ACTN</name>
<organism evidence="11 12">
    <name type="scientific">Streptomyces roseolilacinus</name>
    <dbReference type="NCBI Taxonomy" id="66904"/>
    <lineage>
        <taxon>Bacteria</taxon>
        <taxon>Bacillati</taxon>
        <taxon>Actinomycetota</taxon>
        <taxon>Actinomycetes</taxon>
        <taxon>Kitasatosporales</taxon>
        <taxon>Streptomycetaceae</taxon>
        <taxon>Streptomyces</taxon>
    </lineage>
</organism>
<dbReference type="RefSeq" id="WP_189532640.1">
    <property type="nucleotide sequence ID" value="NZ_BMSV01000004.1"/>
</dbReference>
<dbReference type="AlphaFoldDB" id="A0A918EJD2"/>
<proteinExistence type="inferred from homology"/>
<keyword evidence="12" id="KW-1185">Reference proteome</keyword>
<dbReference type="InterPro" id="IPR008332">
    <property type="entry name" value="MethylG_MeTrfase_N"/>
</dbReference>
<dbReference type="InterPro" id="IPR036217">
    <property type="entry name" value="MethylDNA_cys_MeTrfase_DNAb"/>
</dbReference>
<evidence type="ECO:0000256" key="1">
    <source>
        <dbReference type="ARBA" id="ARBA00001286"/>
    </source>
</evidence>
<evidence type="ECO:0000259" key="9">
    <source>
        <dbReference type="Pfam" id="PF01035"/>
    </source>
</evidence>